<dbReference type="InterPro" id="IPR050058">
    <property type="entry name" value="Ala-tRNA_ligase"/>
</dbReference>
<keyword evidence="8" id="KW-0648">Protein biosynthesis</keyword>
<name>A0A2M8FA54_9BACT</name>
<dbReference type="PRINTS" id="PR00980">
    <property type="entry name" value="TRNASYNTHALA"/>
</dbReference>
<dbReference type="GO" id="GO:0006419">
    <property type="term" value="P:alanyl-tRNA aminoacylation"/>
    <property type="evidence" value="ECO:0007669"/>
    <property type="project" value="InterPro"/>
</dbReference>
<proteinExistence type="inferred from homology"/>
<dbReference type="GO" id="GO:0002161">
    <property type="term" value="F:aminoacyl-tRNA deacylase activity"/>
    <property type="evidence" value="ECO:0007669"/>
    <property type="project" value="TreeGrafter"/>
</dbReference>
<dbReference type="EC" id="6.1.1.7" evidence="2"/>
<evidence type="ECO:0000256" key="1">
    <source>
        <dbReference type="ARBA" id="ARBA00008226"/>
    </source>
</evidence>
<dbReference type="AlphaFoldDB" id="A0A2M8FA54"/>
<dbReference type="SUPFAM" id="SSF55186">
    <property type="entry name" value="ThrRS/AlaRS common domain"/>
    <property type="match status" value="1"/>
</dbReference>
<dbReference type="EMBL" id="PFRH01000066">
    <property type="protein sequence ID" value="PJC52620.1"/>
    <property type="molecule type" value="Genomic_DNA"/>
</dbReference>
<dbReference type="Proteomes" id="UP000231456">
    <property type="component" value="Unassembled WGS sequence"/>
</dbReference>
<dbReference type="GO" id="GO:0005524">
    <property type="term" value="F:ATP binding"/>
    <property type="evidence" value="ECO:0007669"/>
    <property type="project" value="UniProtKB-KW"/>
</dbReference>
<evidence type="ECO:0000256" key="3">
    <source>
        <dbReference type="ARBA" id="ARBA00022555"/>
    </source>
</evidence>
<comment type="similarity">
    <text evidence="1">Belongs to the class-II aminoacyl-tRNA synthetase family.</text>
</comment>
<dbReference type="GO" id="GO:0000049">
    <property type="term" value="F:tRNA binding"/>
    <property type="evidence" value="ECO:0007669"/>
    <property type="project" value="UniProtKB-KW"/>
</dbReference>
<keyword evidence="5" id="KW-0547">Nucleotide-binding</keyword>
<dbReference type="Gene3D" id="3.30.930.10">
    <property type="entry name" value="Bira Bifunctional Protein, Domain 2"/>
    <property type="match status" value="1"/>
</dbReference>
<dbReference type="Gene3D" id="3.30.54.20">
    <property type="match status" value="1"/>
</dbReference>
<keyword evidence="3" id="KW-0820">tRNA-binding</keyword>
<dbReference type="InterPro" id="IPR018165">
    <property type="entry name" value="Ala-tRNA-synth_IIc_core"/>
</dbReference>
<sequence length="660" mass="74086">MKANDIRSRYLSFFEKQGHTIIPSSSLVPENDPTTLFTGSGMQPILPYLLGQPHPSGSRLTDSQKCFRSQDIEEVGDNRHTTFFEMLGNWSFGDYFKKEQIPWLFQFLVEDIGLDPSKLYVTCYAGNDEFDIPKDIEAAELWQGLFQEKGISHATAEMGSEAEGYARGMKDGERIFFYDGKKNWWSRGGSEATTPVGDPGGPDTEVFYDFSAQGGSALGGDGIEHDPSFGENCHPNCDCGRFMEIANSVFMAYKRTESGFEKLEKQNVDFGGGLERIAAAQQKNPDVFLIDLFDEPRKIVESQSGKTYGESTEITHNYRIMLDHLRAAVFLIADGVYPSNKDQGYFARRLVRRAVRAGHKLGIETQVTAPIAAAFISTYSEAYPQVASMKEKIEDILDGEEKKFRSALVRGEKEFGKIEKDITAEIEKGGEQMIDHIAKMSFDLYQTFGLPFEIFTDLLQKTFPESAFDENELTYSYDKIFEEHQNVSRQGMDKKFKGGLADHSDMSIQYHTATHLLHAAVLELLGPEAFQKGSNITPERLRFDFAYDKKVTDDEIKAIEDLVNAAIKKDYPVSWQMLSVDEARAKGAIGLFDNSYDEKVKVYTIGDPDVSMKADVTHPTFSQEFCGGPHVEHTGVLCTFKITKEEAVSAGVRRIRAILE</sequence>
<dbReference type="CDD" id="cd00673">
    <property type="entry name" value="AlaRS_core"/>
    <property type="match status" value="1"/>
</dbReference>
<dbReference type="Pfam" id="PF07973">
    <property type="entry name" value="tRNA_SAD"/>
    <property type="match status" value="1"/>
</dbReference>
<evidence type="ECO:0000256" key="2">
    <source>
        <dbReference type="ARBA" id="ARBA00013168"/>
    </source>
</evidence>
<evidence type="ECO:0000313" key="11">
    <source>
        <dbReference type="EMBL" id="PJC52620.1"/>
    </source>
</evidence>
<dbReference type="InterPro" id="IPR018164">
    <property type="entry name" value="Ala-tRNA-synth_IIc_N"/>
</dbReference>
<evidence type="ECO:0000259" key="10">
    <source>
        <dbReference type="PROSITE" id="PS50860"/>
    </source>
</evidence>
<feature type="domain" description="Alanyl-transfer RNA synthetases family profile" evidence="10">
    <location>
        <begin position="1"/>
        <end position="660"/>
    </location>
</feature>
<evidence type="ECO:0000256" key="5">
    <source>
        <dbReference type="ARBA" id="ARBA00022741"/>
    </source>
</evidence>
<comment type="caution">
    <text evidence="11">The sequence shown here is derived from an EMBL/GenBank/DDBJ whole genome shotgun (WGS) entry which is preliminary data.</text>
</comment>
<evidence type="ECO:0000256" key="9">
    <source>
        <dbReference type="ARBA" id="ARBA00023146"/>
    </source>
</evidence>
<dbReference type="GO" id="GO:0004813">
    <property type="term" value="F:alanine-tRNA ligase activity"/>
    <property type="evidence" value="ECO:0007669"/>
    <property type="project" value="UniProtKB-EC"/>
</dbReference>
<dbReference type="SMART" id="SM00863">
    <property type="entry name" value="tRNA_SAD"/>
    <property type="match status" value="1"/>
</dbReference>
<dbReference type="GO" id="GO:0005829">
    <property type="term" value="C:cytosol"/>
    <property type="evidence" value="ECO:0007669"/>
    <property type="project" value="TreeGrafter"/>
</dbReference>
<keyword evidence="9" id="KW-0030">Aminoacyl-tRNA synthetase</keyword>
<reference evidence="12" key="1">
    <citation type="submission" date="2017-09" db="EMBL/GenBank/DDBJ databases">
        <title>Depth-based differentiation of microbial function through sediment-hosted aquifers and enrichment of novel symbionts in the deep terrestrial subsurface.</title>
        <authorList>
            <person name="Probst A.J."/>
            <person name="Ladd B."/>
            <person name="Jarett J.K."/>
            <person name="Geller-Mcgrath D.E."/>
            <person name="Sieber C.M.K."/>
            <person name="Emerson J.B."/>
            <person name="Anantharaman K."/>
            <person name="Thomas B.C."/>
            <person name="Malmstrom R."/>
            <person name="Stieglmeier M."/>
            <person name="Klingl A."/>
            <person name="Woyke T."/>
            <person name="Ryan C.M."/>
            <person name="Banfield J.F."/>
        </authorList>
    </citation>
    <scope>NUCLEOTIDE SEQUENCE [LARGE SCALE GENOMIC DNA]</scope>
</reference>
<dbReference type="SUPFAM" id="SSF55681">
    <property type="entry name" value="Class II aaRS and biotin synthetases"/>
    <property type="match status" value="1"/>
</dbReference>
<organism evidence="11 12">
    <name type="scientific">Candidatus Magasanikbacteria bacterium CG_4_9_14_0_2_um_filter_42_11</name>
    <dbReference type="NCBI Taxonomy" id="1974643"/>
    <lineage>
        <taxon>Bacteria</taxon>
        <taxon>Candidatus Magasanikiibacteriota</taxon>
    </lineage>
</organism>
<evidence type="ECO:0000256" key="4">
    <source>
        <dbReference type="ARBA" id="ARBA00022598"/>
    </source>
</evidence>
<dbReference type="InterPro" id="IPR012947">
    <property type="entry name" value="tRNA_SAD"/>
</dbReference>
<evidence type="ECO:0000313" key="12">
    <source>
        <dbReference type="Proteomes" id="UP000231456"/>
    </source>
</evidence>
<dbReference type="InterPro" id="IPR045864">
    <property type="entry name" value="aa-tRNA-synth_II/BPL/LPL"/>
</dbReference>
<evidence type="ECO:0000256" key="7">
    <source>
        <dbReference type="ARBA" id="ARBA00022884"/>
    </source>
</evidence>
<dbReference type="InterPro" id="IPR002318">
    <property type="entry name" value="Ala-tRNA-lgiase_IIc"/>
</dbReference>
<dbReference type="PANTHER" id="PTHR11777:SF9">
    <property type="entry name" value="ALANINE--TRNA LIGASE, CYTOPLASMIC"/>
    <property type="match status" value="1"/>
</dbReference>
<dbReference type="PANTHER" id="PTHR11777">
    <property type="entry name" value="ALANYL-TRNA SYNTHETASE"/>
    <property type="match status" value="1"/>
</dbReference>
<accession>A0A2M8FA54</accession>
<dbReference type="InterPro" id="IPR018162">
    <property type="entry name" value="Ala-tRNA-ligase_IIc_anticod-bd"/>
</dbReference>
<dbReference type="PROSITE" id="PS50860">
    <property type="entry name" value="AA_TRNA_LIGASE_II_ALA"/>
    <property type="match status" value="1"/>
</dbReference>
<evidence type="ECO:0000256" key="6">
    <source>
        <dbReference type="ARBA" id="ARBA00022840"/>
    </source>
</evidence>
<dbReference type="SUPFAM" id="SSF101353">
    <property type="entry name" value="Putative anticodon-binding domain of alanyl-tRNA synthetase (AlaRS)"/>
    <property type="match status" value="1"/>
</dbReference>
<dbReference type="FunFam" id="3.30.980.10:FF:000004">
    <property type="entry name" value="Alanine--tRNA ligase, cytoplasmic"/>
    <property type="match status" value="1"/>
</dbReference>
<evidence type="ECO:0000256" key="8">
    <source>
        <dbReference type="ARBA" id="ARBA00022917"/>
    </source>
</evidence>
<dbReference type="Gene3D" id="3.30.980.10">
    <property type="entry name" value="Threonyl-trna Synthetase, Chain A, domain 2"/>
    <property type="match status" value="1"/>
</dbReference>
<dbReference type="InterPro" id="IPR018163">
    <property type="entry name" value="Thr/Ala-tRNA-synth_IIc_edit"/>
</dbReference>
<keyword evidence="6" id="KW-0067">ATP-binding</keyword>
<protein>
    <recommendedName>
        <fullName evidence="2">alanine--tRNA ligase</fullName>
        <ecNumber evidence="2">6.1.1.7</ecNumber>
    </recommendedName>
</protein>
<gene>
    <name evidence="11" type="ORF">CO030_01920</name>
</gene>
<keyword evidence="4 11" id="KW-0436">Ligase</keyword>
<dbReference type="Pfam" id="PF01411">
    <property type="entry name" value="tRNA-synt_2c"/>
    <property type="match status" value="1"/>
</dbReference>
<dbReference type="NCBIfam" id="NF002436">
    <property type="entry name" value="PRK01584.1"/>
    <property type="match status" value="1"/>
</dbReference>
<keyword evidence="7" id="KW-0694">RNA-binding</keyword>